<dbReference type="Proteomes" id="UP000887565">
    <property type="component" value="Unplaced"/>
</dbReference>
<sequence>MIHIFVIDNDINFGGHIIGDIVINDQPQKTIQKRQRWKRDRAKTSTFQPMNGGRIDSDGFFRTNLDGKACQG</sequence>
<reference evidence="3" key="1">
    <citation type="submission" date="2022-11" db="UniProtKB">
        <authorList>
            <consortium name="WormBaseParasite"/>
        </authorList>
    </citation>
    <scope>IDENTIFICATION</scope>
</reference>
<accession>A0A915L670</accession>
<organism evidence="2 3">
    <name type="scientific">Romanomermis culicivorax</name>
    <name type="common">Nematode worm</name>
    <dbReference type="NCBI Taxonomy" id="13658"/>
    <lineage>
        <taxon>Eukaryota</taxon>
        <taxon>Metazoa</taxon>
        <taxon>Ecdysozoa</taxon>
        <taxon>Nematoda</taxon>
        <taxon>Enoplea</taxon>
        <taxon>Dorylaimia</taxon>
        <taxon>Mermithida</taxon>
        <taxon>Mermithoidea</taxon>
        <taxon>Mermithidae</taxon>
        <taxon>Romanomermis</taxon>
    </lineage>
</organism>
<dbReference type="AlphaFoldDB" id="A0A915L670"/>
<dbReference type="WBParaSite" id="nRc.2.0.1.t46267-RA">
    <property type="protein sequence ID" value="nRc.2.0.1.t46267-RA"/>
    <property type="gene ID" value="nRc.2.0.1.g46267"/>
</dbReference>
<keyword evidence="2" id="KW-1185">Reference proteome</keyword>
<proteinExistence type="predicted"/>
<evidence type="ECO:0000313" key="2">
    <source>
        <dbReference type="Proteomes" id="UP000887565"/>
    </source>
</evidence>
<evidence type="ECO:0000313" key="3">
    <source>
        <dbReference type="WBParaSite" id="nRc.2.0.1.t46267-RA"/>
    </source>
</evidence>
<feature type="region of interest" description="Disordered" evidence="1">
    <location>
        <begin position="34"/>
        <end position="55"/>
    </location>
</feature>
<name>A0A915L670_ROMCU</name>
<evidence type="ECO:0000256" key="1">
    <source>
        <dbReference type="SAM" id="MobiDB-lite"/>
    </source>
</evidence>
<protein>
    <submittedName>
        <fullName evidence="3">Uncharacterized protein</fullName>
    </submittedName>
</protein>